<keyword evidence="3" id="KW-1185">Reference proteome</keyword>
<evidence type="ECO:0000256" key="1">
    <source>
        <dbReference type="SAM" id="MobiDB-lite"/>
    </source>
</evidence>
<sequence>MKLLRVGCRDGIGRYVLRGWGVPSMTRSSERSLHLNTQRLMSYAFVKFRRYTHFGIYVICLMMEKALHLSPISSKSVHPMQIGSTPNKPRTPEAPCIHLHGDGMERSVVVDQTQIKETEVGG</sequence>
<gene>
    <name evidence="2" type="ORF">MUK42_32944</name>
</gene>
<dbReference type="AlphaFoldDB" id="A0A9E7I8I7"/>
<evidence type="ECO:0000313" key="2">
    <source>
        <dbReference type="EMBL" id="URE44638.1"/>
    </source>
</evidence>
<dbReference type="EMBL" id="CP097511">
    <property type="protein sequence ID" value="URE44638.1"/>
    <property type="molecule type" value="Genomic_DNA"/>
</dbReference>
<feature type="region of interest" description="Disordered" evidence="1">
    <location>
        <begin position="76"/>
        <end position="95"/>
    </location>
</feature>
<protein>
    <submittedName>
        <fullName evidence="2">Uncharacterized protein</fullName>
    </submittedName>
</protein>
<dbReference type="Proteomes" id="UP001055439">
    <property type="component" value="Chromosome 9"/>
</dbReference>
<accession>A0A9E7I8I7</accession>
<name>A0A9E7I8I7_9LILI</name>
<proteinExistence type="predicted"/>
<organism evidence="2 3">
    <name type="scientific">Musa troglodytarum</name>
    <name type="common">fe'i banana</name>
    <dbReference type="NCBI Taxonomy" id="320322"/>
    <lineage>
        <taxon>Eukaryota</taxon>
        <taxon>Viridiplantae</taxon>
        <taxon>Streptophyta</taxon>
        <taxon>Embryophyta</taxon>
        <taxon>Tracheophyta</taxon>
        <taxon>Spermatophyta</taxon>
        <taxon>Magnoliopsida</taxon>
        <taxon>Liliopsida</taxon>
        <taxon>Zingiberales</taxon>
        <taxon>Musaceae</taxon>
        <taxon>Musa</taxon>
    </lineage>
</organism>
<evidence type="ECO:0000313" key="3">
    <source>
        <dbReference type="Proteomes" id="UP001055439"/>
    </source>
</evidence>
<feature type="compositionally biased region" description="Polar residues" evidence="1">
    <location>
        <begin position="76"/>
        <end position="88"/>
    </location>
</feature>
<reference evidence="2" key="1">
    <citation type="submission" date="2022-05" db="EMBL/GenBank/DDBJ databases">
        <title>The Musa troglodytarum L. genome provides insights into the mechanism of non-climacteric behaviour and enrichment of carotenoids.</title>
        <authorList>
            <person name="Wang J."/>
        </authorList>
    </citation>
    <scope>NUCLEOTIDE SEQUENCE</scope>
    <source>
        <tissue evidence="2">Leaf</tissue>
    </source>
</reference>